<feature type="compositionally biased region" description="Low complexity" evidence="1">
    <location>
        <begin position="165"/>
        <end position="177"/>
    </location>
</feature>
<comment type="caution">
    <text evidence="2">The sequence shown here is derived from an EMBL/GenBank/DDBJ whole genome shotgun (WGS) entry which is preliminary data.</text>
</comment>
<gene>
    <name evidence="2" type="ORF">RND81_13G127800</name>
</gene>
<name>A0AAW1GZC0_SAPOF</name>
<dbReference type="PANTHER" id="PTHR34222">
    <property type="entry name" value="GAG_PRE-INTEGRS DOMAIN-CONTAINING PROTEIN"/>
    <property type="match status" value="1"/>
</dbReference>
<evidence type="ECO:0000313" key="2">
    <source>
        <dbReference type="EMBL" id="KAK9669413.1"/>
    </source>
</evidence>
<protein>
    <submittedName>
        <fullName evidence="2">Uncharacterized protein</fullName>
    </submittedName>
</protein>
<evidence type="ECO:0000313" key="3">
    <source>
        <dbReference type="Proteomes" id="UP001443914"/>
    </source>
</evidence>
<reference evidence="2" key="1">
    <citation type="submission" date="2024-03" db="EMBL/GenBank/DDBJ databases">
        <title>WGS assembly of Saponaria officinalis var. Norfolk2.</title>
        <authorList>
            <person name="Jenkins J."/>
            <person name="Shu S."/>
            <person name="Grimwood J."/>
            <person name="Barry K."/>
            <person name="Goodstein D."/>
            <person name="Schmutz J."/>
            <person name="Leebens-Mack J."/>
            <person name="Osbourn A."/>
        </authorList>
    </citation>
    <scope>NUCLEOTIDE SEQUENCE [LARGE SCALE GENOMIC DNA]</scope>
    <source>
        <strain evidence="2">JIC</strain>
    </source>
</reference>
<dbReference type="EMBL" id="JBDFQZ010000013">
    <property type="protein sequence ID" value="KAK9669413.1"/>
    <property type="molecule type" value="Genomic_DNA"/>
</dbReference>
<accession>A0AAW1GZC0</accession>
<evidence type="ECO:0000256" key="1">
    <source>
        <dbReference type="SAM" id="MobiDB-lite"/>
    </source>
</evidence>
<dbReference type="AlphaFoldDB" id="A0AAW1GZC0"/>
<keyword evidence="3" id="KW-1185">Reference proteome</keyword>
<proteinExistence type="predicted"/>
<dbReference type="Proteomes" id="UP001443914">
    <property type="component" value="Unassembled WGS sequence"/>
</dbReference>
<organism evidence="2 3">
    <name type="scientific">Saponaria officinalis</name>
    <name type="common">Common soapwort</name>
    <name type="synonym">Lychnis saponaria</name>
    <dbReference type="NCBI Taxonomy" id="3572"/>
    <lineage>
        <taxon>Eukaryota</taxon>
        <taxon>Viridiplantae</taxon>
        <taxon>Streptophyta</taxon>
        <taxon>Embryophyta</taxon>
        <taxon>Tracheophyta</taxon>
        <taxon>Spermatophyta</taxon>
        <taxon>Magnoliopsida</taxon>
        <taxon>eudicotyledons</taxon>
        <taxon>Gunneridae</taxon>
        <taxon>Pentapetalae</taxon>
        <taxon>Caryophyllales</taxon>
        <taxon>Caryophyllaceae</taxon>
        <taxon>Caryophylleae</taxon>
        <taxon>Saponaria</taxon>
    </lineage>
</organism>
<dbReference type="PANTHER" id="PTHR34222:SF94">
    <property type="entry name" value="CCHC-TYPE DOMAIN-CONTAINING PROTEIN"/>
    <property type="match status" value="1"/>
</dbReference>
<feature type="region of interest" description="Disordered" evidence="1">
    <location>
        <begin position="159"/>
        <end position="179"/>
    </location>
</feature>
<sequence length="240" mass="27126">MHVSTYFGKLKVLWDELNNHEPLLSCSCGLCTCDLGQAHEKRRENDRLHQFLLGLNSDYYGQLCSTLLSQDPLPSLNRAFQQAVQEERVRGISSSKDEKPNVLGFAIRTEGCGRGRVDRSTRTCTYCKKSGHDVTTCFELHDIPDWWYEKFGNRNDAWKTESRSNSRNNDFSSSSSSLGVHHGGVLSVAPYAQMLHHRILMLLPIPLLLPLAAASFRVLQLNNARLLTPLLVMFPLLPIK</sequence>